<dbReference type="OrthoDB" id="9814711at2"/>
<organism evidence="2 3">
    <name type="scientific">Thiohalobacter thiocyanaticus</name>
    <dbReference type="NCBI Taxonomy" id="585455"/>
    <lineage>
        <taxon>Bacteria</taxon>
        <taxon>Pseudomonadati</taxon>
        <taxon>Pseudomonadota</taxon>
        <taxon>Gammaproteobacteria</taxon>
        <taxon>Thiohalobacterales</taxon>
        <taxon>Thiohalobacteraceae</taxon>
        <taxon>Thiohalobacter</taxon>
    </lineage>
</organism>
<dbReference type="KEGG" id="ttc:FOKN1_1991"/>
<evidence type="ECO:0000313" key="3">
    <source>
        <dbReference type="Proteomes" id="UP000218765"/>
    </source>
</evidence>
<dbReference type="Proteomes" id="UP000218765">
    <property type="component" value="Chromosome"/>
</dbReference>
<sequence length="304" mass="32733">MINAIKKICLAGAVFAFTASSAVSAEELKPFSLAYTTSGDINAVADEVKSKVTSAGFEIVGSYTPYEGALILAITNDELKQAAASSEFGGYAAGQRVTLTQVGEEIQVSYTNPEYYGNAYRLDDESSLTNAAAKLKDALGKQTEFGTGEEQLSSKDLRKYHYMFGMEYFDDPSELAQYDSHEEAIKAVEEGLASARGGATKVYRIDIPGKEETVFGVGLSEGCSGDEYIMSRVDKDQLRSTGHLPYEILVSGGDVYALYARFRIAISWPHLPMIASETGATFFNIMCAPNAIEEALIQAAGGEI</sequence>
<keyword evidence="3" id="KW-1185">Reference proteome</keyword>
<evidence type="ECO:0000313" key="2">
    <source>
        <dbReference type="EMBL" id="BAZ94371.1"/>
    </source>
</evidence>
<reference evidence="2 3" key="1">
    <citation type="submission" date="2017-05" db="EMBL/GenBank/DDBJ databases">
        <title>Thiocyanate degradation by Thiohalobacter thiocyanaticus FOKN1.</title>
        <authorList>
            <person name="Oshiki M."/>
            <person name="Fukushima T."/>
            <person name="Kawano S."/>
            <person name="Nakagawa J."/>
        </authorList>
    </citation>
    <scope>NUCLEOTIDE SEQUENCE [LARGE SCALE GENOMIC DNA]</scope>
    <source>
        <strain evidence="2 3">FOKN1</strain>
    </source>
</reference>
<feature type="signal peptide" evidence="1">
    <location>
        <begin position="1"/>
        <end position="25"/>
    </location>
</feature>
<name>A0A1Z4VRV4_9GAMM</name>
<accession>A0A1Z4VRV4</accession>
<dbReference type="EMBL" id="AP018052">
    <property type="protein sequence ID" value="BAZ94371.1"/>
    <property type="molecule type" value="Genomic_DNA"/>
</dbReference>
<proteinExistence type="predicted"/>
<evidence type="ECO:0000256" key="1">
    <source>
        <dbReference type="SAM" id="SignalP"/>
    </source>
</evidence>
<gene>
    <name evidence="2" type="ORF">FOKN1_1991</name>
</gene>
<protein>
    <submittedName>
        <fullName evidence="2">ATP-dependent DNA ligase</fullName>
    </submittedName>
</protein>
<dbReference type="RefSeq" id="WP_096366469.1">
    <property type="nucleotide sequence ID" value="NZ_AP018052.1"/>
</dbReference>
<dbReference type="AlphaFoldDB" id="A0A1Z4VRV4"/>
<keyword evidence="2" id="KW-0436">Ligase</keyword>
<feature type="chain" id="PRO_5012532059" evidence="1">
    <location>
        <begin position="26"/>
        <end position="304"/>
    </location>
</feature>
<dbReference type="GO" id="GO:0016874">
    <property type="term" value="F:ligase activity"/>
    <property type="evidence" value="ECO:0007669"/>
    <property type="project" value="UniProtKB-KW"/>
</dbReference>
<keyword evidence="1" id="KW-0732">Signal</keyword>